<feature type="compositionally biased region" description="Pro residues" evidence="2">
    <location>
        <begin position="103"/>
        <end position="115"/>
    </location>
</feature>
<dbReference type="GeneID" id="5034136"/>
<evidence type="ECO:0008006" key="5">
    <source>
        <dbReference type="Google" id="ProtNLM"/>
    </source>
</evidence>
<reference evidence="3 4" key="1">
    <citation type="journal article" date="2006" name="Nature">
        <title>Global trends of whole-genome duplications revealed by the ciliate Paramecium tetraurelia.</title>
        <authorList>
            <consortium name="Genoscope"/>
            <person name="Aury J.-M."/>
            <person name="Jaillon O."/>
            <person name="Duret L."/>
            <person name="Noel B."/>
            <person name="Jubin C."/>
            <person name="Porcel B.M."/>
            <person name="Segurens B."/>
            <person name="Daubin V."/>
            <person name="Anthouard V."/>
            <person name="Aiach N."/>
            <person name="Arnaiz O."/>
            <person name="Billaut A."/>
            <person name="Beisson J."/>
            <person name="Blanc I."/>
            <person name="Bouhouche K."/>
            <person name="Camara F."/>
            <person name="Duharcourt S."/>
            <person name="Guigo R."/>
            <person name="Gogendeau D."/>
            <person name="Katinka M."/>
            <person name="Keller A.-M."/>
            <person name="Kissmehl R."/>
            <person name="Klotz C."/>
            <person name="Koll F."/>
            <person name="Le Moue A."/>
            <person name="Lepere C."/>
            <person name="Malinsky S."/>
            <person name="Nowacki M."/>
            <person name="Nowak J.K."/>
            <person name="Plattner H."/>
            <person name="Poulain J."/>
            <person name="Ruiz F."/>
            <person name="Serrano V."/>
            <person name="Zagulski M."/>
            <person name="Dessen P."/>
            <person name="Betermier M."/>
            <person name="Weissenbach J."/>
            <person name="Scarpelli C."/>
            <person name="Schachter V."/>
            <person name="Sperling L."/>
            <person name="Meyer E."/>
            <person name="Cohen J."/>
            <person name="Wincker P."/>
        </authorList>
    </citation>
    <scope>NUCLEOTIDE SEQUENCE [LARGE SCALE GENOMIC DNA]</scope>
    <source>
        <strain evidence="3 4">Stock d4-2</strain>
    </source>
</reference>
<dbReference type="EMBL" id="CT868385">
    <property type="protein sequence ID" value="CAK80954.1"/>
    <property type="molecule type" value="Genomic_DNA"/>
</dbReference>
<protein>
    <recommendedName>
        <fullName evidence="5">UBA domain-containing protein</fullName>
    </recommendedName>
</protein>
<evidence type="ECO:0000313" key="4">
    <source>
        <dbReference type="Proteomes" id="UP000000600"/>
    </source>
</evidence>
<dbReference type="KEGG" id="ptm:GSPATT00015813001"/>
<dbReference type="eggNOG" id="KOG4496">
    <property type="taxonomic scope" value="Eukaryota"/>
</dbReference>
<dbReference type="PANTHER" id="PTHR13015">
    <property type="entry name" value="PROTEIN AD-016-RELATED"/>
    <property type="match status" value="1"/>
</dbReference>
<accession>A0DD37</accession>
<feature type="region of interest" description="Disordered" evidence="2">
    <location>
        <begin position="84"/>
        <end position="163"/>
    </location>
</feature>
<organism evidence="3 4">
    <name type="scientific">Paramecium tetraurelia</name>
    <dbReference type="NCBI Taxonomy" id="5888"/>
    <lineage>
        <taxon>Eukaryota</taxon>
        <taxon>Sar</taxon>
        <taxon>Alveolata</taxon>
        <taxon>Ciliophora</taxon>
        <taxon>Intramacronucleata</taxon>
        <taxon>Oligohymenophorea</taxon>
        <taxon>Peniculida</taxon>
        <taxon>Parameciidae</taxon>
        <taxon>Paramecium</taxon>
    </lineage>
</organism>
<name>A0DD37_PARTE</name>
<keyword evidence="4" id="KW-1185">Reference proteome</keyword>
<dbReference type="GO" id="GO:0030041">
    <property type="term" value="P:actin filament polymerization"/>
    <property type="evidence" value="ECO:0000318"/>
    <property type="project" value="GO_Central"/>
</dbReference>
<dbReference type="InParanoid" id="A0DD37"/>
<dbReference type="InterPro" id="IPR019309">
    <property type="entry name" value="WASHC3"/>
</dbReference>
<dbReference type="RefSeq" id="XP_001448351.1">
    <property type="nucleotide sequence ID" value="XM_001448314.2"/>
</dbReference>
<dbReference type="PANTHER" id="PTHR13015:SF0">
    <property type="entry name" value="WASH COMPLEX SUBUNIT 3"/>
    <property type="match status" value="1"/>
</dbReference>
<sequence length="200" mass="22918">MESFIDLNQLEPIPYKNTIAVLNEYMLQNIDFLNKFGHFNENKLFEMEVVLDEIESKVLLLEKKLESVPPEFLNGLVVPPLQQQQQVAQPQSVQQQNDQNNAIPPPPPPPPPPPQNYQQAVQNQEASYAAAIPSPPQIEQQQGAQAEQVQEEQPQQQEEVEDERLDKYKKLLSYGVNSQQLKMKMQMEGLDPNLLDKYLT</sequence>
<dbReference type="GO" id="GO:0071203">
    <property type="term" value="C:WASH complex"/>
    <property type="evidence" value="ECO:0000318"/>
    <property type="project" value="GO_Central"/>
</dbReference>
<dbReference type="Proteomes" id="UP000000600">
    <property type="component" value="Unassembled WGS sequence"/>
</dbReference>
<evidence type="ECO:0000313" key="3">
    <source>
        <dbReference type="EMBL" id="CAK80954.1"/>
    </source>
</evidence>
<dbReference type="OrthoDB" id="268027at2759"/>
<evidence type="ECO:0000256" key="2">
    <source>
        <dbReference type="SAM" id="MobiDB-lite"/>
    </source>
</evidence>
<comment type="similarity">
    <text evidence="1">Belongs to the CCDC53 family.</text>
</comment>
<dbReference type="GO" id="GO:0006887">
    <property type="term" value="P:exocytosis"/>
    <property type="evidence" value="ECO:0000318"/>
    <property type="project" value="GO_Central"/>
</dbReference>
<dbReference type="OMA" id="FGNKMED"/>
<gene>
    <name evidence="3" type="ORF">GSPATT00015813001</name>
</gene>
<feature type="compositionally biased region" description="Low complexity" evidence="2">
    <location>
        <begin position="84"/>
        <end position="102"/>
    </location>
</feature>
<dbReference type="Pfam" id="PF10152">
    <property type="entry name" value="CCDC53"/>
    <property type="match status" value="1"/>
</dbReference>
<dbReference type="STRING" id="5888.A0DD37"/>
<evidence type="ECO:0000256" key="1">
    <source>
        <dbReference type="ARBA" id="ARBA00006290"/>
    </source>
</evidence>
<dbReference type="HOGENOM" id="CLU_117940_1_0_1"/>
<dbReference type="AlphaFoldDB" id="A0DD37"/>
<proteinExistence type="inferred from homology"/>
<feature type="compositionally biased region" description="Low complexity" evidence="2">
    <location>
        <begin position="137"/>
        <end position="157"/>
    </location>
</feature>